<keyword evidence="4" id="KW-0067">ATP-binding</keyword>
<dbReference type="InterPro" id="IPR001650">
    <property type="entry name" value="Helicase_C-like"/>
</dbReference>
<sequence length="519" mass="58530">MENDFSFIGQCSELVKSKGIEARAYQINIIRSIINGGNTLVVLPTGLGKTLIAVFSIACTLYDGKKALMLAPTKPLSEQHFNSLRSLLNINEDDILLLTGKLPIAKRKVLEERARIIIATPQTVANDLKSSNLDLDQFGIAIFDEVHRAVGRYAYTYVADKCKEKNIKILGLTASPGNSRDKIMELIDTLAIDNIEVRTPEDPDVAPYVKEKNVTKILVEKGETVERISSLLKGLIEEHLYALFHIGLCPFKKLESISKMRILDIGKNIDQLKGSNYKFIAIFHYIYVLDLLHAYDLVTTEGIQPFMSYIDSIRNKEKKNRSVQSMLKNHVFLKAVGIAETALKNGEEHPKMKALVQLITENHIDNKIIIFAQYRYTISKIVEVLNNAGLKAMAFVGKKEGVTQDQQMQVIKDFRDGKFNILVATSIGEEGLDIPSVDTVIFYEPITSSIRSIQRKGRTGRFNVGNIYVLITKDTKDETYFMVSSFREKKMYDMILRIKKSLERMPKPAAAKAGQKRLF</sequence>
<evidence type="ECO:0000256" key="1">
    <source>
        <dbReference type="ARBA" id="ARBA00022741"/>
    </source>
</evidence>
<dbReference type="PANTHER" id="PTHR14025:SF20">
    <property type="entry name" value="FANCONI ANEMIA GROUP M PROTEIN"/>
    <property type="match status" value="1"/>
</dbReference>
<evidence type="ECO:0000256" key="2">
    <source>
        <dbReference type="ARBA" id="ARBA00022801"/>
    </source>
</evidence>
<accession>A0A218NM33</accession>
<organism evidence="7 8">
    <name type="scientific">Candidatus Mancarchaeum acidiphilum</name>
    <dbReference type="NCBI Taxonomy" id="1920749"/>
    <lineage>
        <taxon>Archaea</taxon>
        <taxon>Candidatus Micrarchaeota</taxon>
        <taxon>Candidatus Mancarchaeum</taxon>
    </lineage>
</organism>
<dbReference type="Pfam" id="PF00271">
    <property type="entry name" value="Helicase_C"/>
    <property type="match status" value="1"/>
</dbReference>
<evidence type="ECO:0000259" key="5">
    <source>
        <dbReference type="PROSITE" id="PS51192"/>
    </source>
</evidence>
<dbReference type="RefSeq" id="WP_088819691.1">
    <property type="nucleotide sequence ID" value="NZ_CP019964.1"/>
</dbReference>
<evidence type="ECO:0000313" key="7">
    <source>
        <dbReference type="EMBL" id="ASI13525.1"/>
    </source>
</evidence>
<feature type="domain" description="Helicase ATP-binding" evidence="5">
    <location>
        <begin position="30"/>
        <end position="194"/>
    </location>
</feature>
<dbReference type="GO" id="GO:0004386">
    <property type="term" value="F:helicase activity"/>
    <property type="evidence" value="ECO:0007669"/>
    <property type="project" value="UniProtKB-KW"/>
</dbReference>
<dbReference type="Proteomes" id="UP000197679">
    <property type="component" value="Chromosome"/>
</dbReference>
<dbReference type="Pfam" id="PF00270">
    <property type="entry name" value="DEAD"/>
    <property type="match status" value="1"/>
</dbReference>
<dbReference type="InterPro" id="IPR011545">
    <property type="entry name" value="DEAD/DEAH_box_helicase_dom"/>
</dbReference>
<keyword evidence="1" id="KW-0547">Nucleotide-binding</keyword>
<dbReference type="KEGG" id="marh:Mia14_0190"/>
<keyword evidence="3 7" id="KW-0347">Helicase</keyword>
<dbReference type="PROSITE" id="PS51194">
    <property type="entry name" value="HELICASE_CTER"/>
    <property type="match status" value="1"/>
</dbReference>
<dbReference type="GO" id="GO:0005524">
    <property type="term" value="F:ATP binding"/>
    <property type="evidence" value="ECO:0007669"/>
    <property type="project" value="UniProtKB-KW"/>
</dbReference>
<reference evidence="7 8" key="1">
    <citation type="journal article" date="2017" name="Nat. Commun.">
        <title>'ARMAN' archaea depend on association with euryarchaeal host in culture and in situ.</title>
        <authorList>
            <person name="Golyshina O."/>
            <person name="Toshchakov S."/>
            <person name="Makarova K."/>
            <person name="Gavrilov S."/>
            <person name="Korzhenkov A."/>
            <person name="La Cono V."/>
            <person name="Arcadi E."/>
            <person name="Nechitaylo T."/>
            <person name="Ferrer M."/>
            <person name="Kublanov I."/>
            <person name="Wolf Y."/>
            <person name="Yakimov M."/>
            <person name="Golyshin P."/>
            <person name="Slesarev A."/>
            <person name="Kozyavkin S."/>
        </authorList>
    </citation>
    <scope>NUCLEOTIDE SEQUENCE [LARGE SCALE GENOMIC DNA]</scope>
    <source>
        <strain evidence="7 8">Mia14</strain>
    </source>
</reference>
<dbReference type="SUPFAM" id="SSF52540">
    <property type="entry name" value="P-loop containing nucleoside triphosphate hydrolases"/>
    <property type="match status" value="1"/>
</dbReference>
<dbReference type="GeneID" id="33313748"/>
<dbReference type="GO" id="GO:0140097">
    <property type="term" value="F:catalytic activity, acting on DNA"/>
    <property type="evidence" value="ECO:0007669"/>
    <property type="project" value="UniProtKB-ARBA"/>
</dbReference>
<dbReference type="Gene3D" id="3.40.50.300">
    <property type="entry name" value="P-loop containing nucleotide triphosphate hydrolases"/>
    <property type="match status" value="2"/>
</dbReference>
<dbReference type="InterPro" id="IPR027417">
    <property type="entry name" value="P-loop_NTPase"/>
</dbReference>
<evidence type="ECO:0000259" key="6">
    <source>
        <dbReference type="PROSITE" id="PS51194"/>
    </source>
</evidence>
<keyword evidence="2" id="KW-0378">Hydrolase</keyword>
<feature type="domain" description="Helicase C-terminal" evidence="6">
    <location>
        <begin position="354"/>
        <end position="513"/>
    </location>
</feature>
<dbReference type="SMART" id="SM00490">
    <property type="entry name" value="HELICc"/>
    <property type="match status" value="1"/>
</dbReference>
<evidence type="ECO:0000256" key="3">
    <source>
        <dbReference type="ARBA" id="ARBA00022806"/>
    </source>
</evidence>
<keyword evidence="8" id="KW-1185">Reference proteome</keyword>
<name>A0A218NM33_9ARCH</name>
<dbReference type="Gene3D" id="1.20.1320.20">
    <property type="entry name" value="hef helicase domain"/>
    <property type="match status" value="1"/>
</dbReference>
<dbReference type="PANTHER" id="PTHR14025">
    <property type="entry name" value="FANCONI ANEMIA GROUP M FANCM FAMILY MEMBER"/>
    <property type="match status" value="1"/>
</dbReference>
<dbReference type="GO" id="GO:0016787">
    <property type="term" value="F:hydrolase activity"/>
    <property type="evidence" value="ECO:0007669"/>
    <property type="project" value="UniProtKB-KW"/>
</dbReference>
<protein>
    <submittedName>
        <fullName evidence="7">ERCC4-like helicase</fullName>
    </submittedName>
</protein>
<dbReference type="OrthoDB" id="9764at2157"/>
<dbReference type="SMART" id="SM00487">
    <property type="entry name" value="DEXDc"/>
    <property type="match status" value="1"/>
</dbReference>
<dbReference type="EMBL" id="CP019964">
    <property type="protein sequence ID" value="ASI13525.1"/>
    <property type="molecule type" value="Genomic_DNA"/>
</dbReference>
<evidence type="ECO:0000256" key="4">
    <source>
        <dbReference type="ARBA" id="ARBA00022840"/>
    </source>
</evidence>
<dbReference type="GO" id="GO:0003676">
    <property type="term" value="F:nucleic acid binding"/>
    <property type="evidence" value="ECO:0007669"/>
    <property type="project" value="InterPro"/>
</dbReference>
<gene>
    <name evidence="7" type="ORF">Mia14_0190</name>
</gene>
<dbReference type="InterPro" id="IPR014001">
    <property type="entry name" value="Helicase_ATP-bd"/>
</dbReference>
<evidence type="ECO:0000313" key="8">
    <source>
        <dbReference type="Proteomes" id="UP000197679"/>
    </source>
</evidence>
<dbReference type="AlphaFoldDB" id="A0A218NM33"/>
<dbReference type="PROSITE" id="PS51192">
    <property type="entry name" value="HELICASE_ATP_BIND_1"/>
    <property type="match status" value="1"/>
</dbReference>
<proteinExistence type="predicted"/>